<dbReference type="Pfam" id="PF25173">
    <property type="entry name" value="Beta-prop_WDR3_1st"/>
    <property type="match status" value="1"/>
</dbReference>
<dbReference type="Proteomes" id="UP001209878">
    <property type="component" value="Unassembled WGS sequence"/>
</dbReference>
<evidence type="ECO:0000313" key="5">
    <source>
        <dbReference type="Proteomes" id="UP001209878"/>
    </source>
</evidence>
<gene>
    <name evidence="4" type="ORF">NP493_607g01054</name>
</gene>
<sequence>MGLTKQYLRYADAGLFNVIGSSNANVVFIVPKSDTDSKLCAVAACEHVFIWDLRKGEKVATLYGDKHNVVALAASPDKQHLAVGYNDGTIRIFVLKTGQSDVTFSGHKSGITALNYDHNGMRLVSGSKDTDVIVWDIVNEAGLFRLRGNKGVVTQARFLSCRNVLITSCKDTFVKFWDLDTQHCFKTLVGHRTEVGLVSLSL</sequence>
<dbReference type="GO" id="GO:0034388">
    <property type="term" value="C:Pwp2p-containing subcomplex of 90S preribosome"/>
    <property type="evidence" value="ECO:0007669"/>
    <property type="project" value="TreeGrafter"/>
</dbReference>
<protein>
    <submittedName>
        <fullName evidence="4">Uncharacterized protein</fullName>
    </submittedName>
</protein>
<dbReference type="PANTHER" id="PTHR19853">
    <property type="entry name" value="WD REPEAT CONTAINING PROTEIN 3 WDR3"/>
    <property type="match status" value="1"/>
</dbReference>
<proteinExistence type="predicted"/>
<name>A0AAD9KU23_RIDPI</name>
<evidence type="ECO:0000256" key="3">
    <source>
        <dbReference type="PROSITE-ProRule" id="PRU00221"/>
    </source>
</evidence>
<dbReference type="InterPro" id="IPR036322">
    <property type="entry name" value="WD40_repeat_dom_sf"/>
</dbReference>
<dbReference type="PANTHER" id="PTHR19853:SF0">
    <property type="entry name" value="WD REPEAT-CONTAINING PROTEIN 3"/>
    <property type="match status" value="1"/>
</dbReference>
<evidence type="ECO:0000313" key="4">
    <source>
        <dbReference type="EMBL" id="KAK2177320.1"/>
    </source>
</evidence>
<feature type="repeat" description="WD" evidence="3">
    <location>
        <begin position="104"/>
        <end position="137"/>
    </location>
</feature>
<dbReference type="PROSITE" id="PS50294">
    <property type="entry name" value="WD_REPEATS_REGION"/>
    <property type="match status" value="1"/>
</dbReference>
<dbReference type="SMART" id="SM00320">
    <property type="entry name" value="WD40"/>
    <property type="match status" value="3"/>
</dbReference>
<dbReference type="InterPro" id="IPR051570">
    <property type="entry name" value="TBC1_cilium_biogenesis"/>
</dbReference>
<dbReference type="Gene3D" id="2.130.10.10">
    <property type="entry name" value="YVTN repeat-like/Quinoprotein amine dehydrogenase"/>
    <property type="match status" value="1"/>
</dbReference>
<keyword evidence="1 3" id="KW-0853">WD repeat</keyword>
<dbReference type="EMBL" id="JAODUO010000606">
    <property type="protein sequence ID" value="KAK2177320.1"/>
    <property type="molecule type" value="Genomic_DNA"/>
</dbReference>
<reference evidence="4" key="1">
    <citation type="journal article" date="2023" name="Mol. Biol. Evol.">
        <title>Third-Generation Sequencing Reveals the Adaptive Role of the Epigenome in Three Deep-Sea Polychaetes.</title>
        <authorList>
            <person name="Perez M."/>
            <person name="Aroh O."/>
            <person name="Sun Y."/>
            <person name="Lan Y."/>
            <person name="Juniper S.K."/>
            <person name="Young C.R."/>
            <person name="Angers B."/>
            <person name="Qian P.Y."/>
        </authorList>
    </citation>
    <scope>NUCLEOTIDE SEQUENCE</scope>
    <source>
        <strain evidence="4">R07B-5</strain>
    </source>
</reference>
<evidence type="ECO:0000256" key="2">
    <source>
        <dbReference type="ARBA" id="ARBA00022737"/>
    </source>
</evidence>
<dbReference type="InterPro" id="IPR015943">
    <property type="entry name" value="WD40/YVTN_repeat-like_dom_sf"/>
</dbReference>
<dbReference type="PROSITE" id="PS50082">
    <property type="entry name" value="WD_REPEATS_2"/>
    <property type="match status" value="3"/>
</dbReference>
<keyword evidence="5" id="KW-1185">Reference proteome</keyword>
<dbReference type="SUPFAM" id="SSF50978">
    <property type="entry name" value="WD40 repeat-like"/>
    <property type="match status" value="1"/>
</dbReference>
<evidence type="ECO:0000256" key="1">
    <source>
        <dbReference type="ARBA" id="ARBA00022574"/>
    </source>
</evidence>
<accession>A0AAD9KU23</accession>
<feature type="repeat" description="WD" evidence="3">
    <location>
        <begin position="146"/>
        <end position="187"/>
    </location>
</feature>
<organism evidence="4 5">
    <name type="scientific">Ridgeia piscesae</name>
    <name type="common">Tubeworm</name>
    <dbReference type="NCBI Taxonomy" id="27915"/>
    <lineage>
        <taxon>Eukaryota</taxon>
        <taxon>Metazoa</taxon>
        <taxon>Spiralia</taxon>
        <taxon>Lophotrochozoa</taxon>
        <taxon>Annelida</taxon>
        <taxon>Polychaeta</taxon>
        <taxon>Sedentaria</taxon>
        <taxon>Canalipalpata</taxon>
        <taxon>Sabellida</taxon>
        <taxon>Siboglinidae</taxon>
        <taxon>Ridgeia</taxon>
    </lineage>
</organism>
<dbReference type="AlphaFoldDB" id="A0AAD9KU23"/>
<comment type="caution">
    <text evidence="4">The sequence shown here is derived from an EMBL/GenBank/DDBJ whole genome shotgun (WGS) entry which is preliminary data.</text>
</comment>
<dbReference type="GO" id="GO:0030515">
    <property type="term" value="F:snoRNA binding"/>
    <property type="evidence" value="ECO:0007669"/>
    <property type="project" value="TreeGrafter"/>
</dbReference>
<dbReference type="GO" id="GO:0030490">
    <property type="term" value="P:maturation of SSU-rRNA"/>
    <property type="evidence" value="ECO:0007669"/>
    <property type="project" value="TreeGrafter"/>
</dbReference>
<feature type="repeat" description="WD" evidence="3">
    <location>
        <begin position="62"/>
        <end position="103"/>
    </location>
</feature>
<dbReference type="InterPro" id="IPR001680">
    <property type="entry name" value="WD40_rpt"/>
</dbReference>
<dbReference type="PROSITE" id="PS00678">
    <property type="entry name" value="WD_REPEATS_1"/>
    <property type="match status" value="2"/>
</dbReference>
<dbReference type="GO" id="GO:0032040">
    <property type="term" value="C:small-subunit processome"/>
    <property type="evidence" value="ECO:0007669"/>
    <property type="project" value="TreeGrafter"/>
</dbReference>
<keyword evidence="2" id="KW-0677">Repeat</keyword>
<dbReference type="InterPro" id="IPR019775">
    <property type="entry name" value="WD40_repeat_CS"/>
</dbReference>